<dbReference type="EMBL" id="BAAANF010000023">
    <property type="protein sequence ID" value="GAA1712856.1"/>
    <property type="molecule type" value="Genomic_DNA"/>
</dbReference>
<feature type="domain" description="HTH gntR-type" evidence="4">
    <location>
        <begin position="1"/>
        <end position="66"/>
    </location>
</feature>
<sequence length="209" mass="23900">MRERVVGELRQAMIEGVLRPGDRLVERDVAERLGVSRSPVREAIRLLTFEGFLVAESPRRIVVRAFSRSDVDDLYDVRETLEELTTGLAVRNATNEDVARLREHLEQTRLAVDEDVLHRLSNEFHEVLTDVADNSVLSGLVAPLRGRMRWLLQQNADFARLLDEHTRIVDLIEARDEEAARAFALEHVRHSRAKAMTALFPEESETDEP</sequence>
<evidence type="ECO:0000313" key="5">
    <source>
        <dbReference type="EMBL" id="GAA1712856.1"/>
    </source>
</evidence>
<dbReference type="InterPro" id="IPR011711">
    <property type="entry name" value="GntR_C"/>
</dbReference>
<dbReference type="Gene3D" id="1.20.120.530">
    <property type="entry name" value="GntR ligand-binding domain-like"/>
    <property type="match status" value="1"/>
</dbReference>
<dbReference type="SUPFAM" id="SSF48008">
    <property type="entry name" value="GntR ligand-binding domain-like"/>
    <property type="match status" value="1"/>
</dbReference>
<protein>
    <submittedName>
        <fullName evidence="5">GntR family transcriptional regulator</fullName>
    </submittedName>
</protein>
<dbReference type="InterPro" id="IPR008920">
    <property type="entry name" value="TF_FadR/GntR_C"/>
</dbReference>
<dbReference type="SMART" id="SM00345">
    <property type="entry name" value="HTH_GNTR"/>
    <property type="match status" value="1"/>
</dbReference>
<dbReference type="PANTHER" id="PTHR43537">
    <property type="entry name" value="TRANSCRIPTIONAL REGULATOR, GNTR FAMILY"/>
    <property type="match status" value="1"/>
</dbReference>
<evidence type="ECO:0000256" key="2">
    <source>
        <dbReference type="ARBA" id="ARBA00023125"/>
    </source>
</evidence>
<dbReference type="SUPFAM" id="SSF46785">
    <property type="entry name" value="Winged helix' DNA-binding domain"/>
    <property type="match status" value="1"/>
</dbReference>
<dbReference type="PRINTS" id="PR00035">
    <property type="entry name" value="HTHGNTR"/>
</dbReference>
<dbReference type="CDD" id="cd07377">
    <property type="entry name" value="WHTH_GntR"/>
    <property type="match status" value="1"/>
</dbReference>
<dbReference type="InterPro" id="IPR036388">
    <property type="entry name" value="WH-like_DNA-bd_sf"/>
</dbReference>
<organism evidence="5 6">
    <name type="scientific">Kribbella yunnanensis</name>
    <dbReference type="NCBI Taxonomy" id="190194"/>
    <lineage>
        <taxon>Bacteria</taxon>
        <taxon>Bacillati</taxon>
        <taxon>Actinomycetota</taxon>
        <taxon>Actinomycetes</taxon>
        <taxon>Propionibacteriales</taxon>
        <taxon>Kribbellaceae</taxon>
        <taxon>Kribbella</taxon>
    </lineage>
</organism>
<evidence type="ECO:0000313" key="6">
    <source>
        <dbReference type="Proteomes" id="UP001500280"/>
    </source>
</evidence>
<dbReference type="Proteomes" id="UP001500280">
    <property type="component" value="Unassembled WGS sequence"/>
</dbReference>
<gene>
    <name evidence="5" type="ORF">GCM10009745_71370</name>
</gene>
<comment type="caution">
    <text evidence="5">The sequence shown here is derived from an EMBL/GenBank/DDBJ whole genome shotgun (WGS) entry which is preliminary data.</text>
</comment>
<keyword evidence="6" id="KW-1185">Reference proteome</keyword>
<keyword evidence="1" id="KW-0805">Transcription regulation</keyword>
<name>A0ABN2IWA4_9ACTN</name>
<dbReference type="PANTHER" id="PTHR43537:SF24">
    <property type="entry name" value="GLUCONATE OPERON TRANSCRIPTIONAL REPRESSOR"/>
    <property type="match status" value="1"/>
</dbReference>
<evidence type="ECO:0000256" key="1">
    <source>
        <dbReference type="ARBA" id="ARBA00023015"/>
    </source>
</evidence>
<keyword evidence="2" id="KW-0238">DNA-binding</keyword>
<proteinExistence type="predicted"/>
<reference evidence="5 6" key="1">
    <citation type="journal article" date="2019" name="Int. J. Syst. Evol. Microbiol.">
        <title>The Global Catalogue of Microorganisms (GCM) 10K type strain sequencing project: providing services to taxonomists for standard genome sequencing and annotation.</title>
        <authorList>
            <consortium name="The Broad Institute Genomics Platform"/>
            <consortium name="The Broad Institute Genome Sequencing Center for Infectious Disease"/>
            <person name="Wu L."/>
            <person name="Ma J."/>
        </authorList>
    </citation>
    <scope>NUCLEOTIDE SEQUENCE [LARGE SCALE GENOMIC DNA]</scope>
    <source>
        <strain evidence="5 6">JCM 14307</strain>
    </source>
</reference>
<dbReference type="SMART" id="SM00895">
    <property type="entry name" value="FCD"/>
    <property type="match status" value="1"/>
</dbReference>
<dbReference type="Gene3D" id="1.10.10.10">
    <property type="entry name" value="Winged helix-like DNA-binding domain superfamily/Winged helix DNA-binding domain"/>
    <property type="match status" value="1"/>
</dbReference>
<dbReference type="InterPro" id="IPR036390">
    <property type="entry name" value="WH_DNA-bd_sf"/>
</dbReference>
<accession>A0ABN2IWA4</accession>
<keyword evidence="3" id="KW-0804">Transcription</keyword>
<dbReference type="Pfam" id="PF07729">
    <property type="entry name" value="FCD"/>
    <property type="match status" value="1"/>
</dbReference>
<dbReference type="InterPro" id="IPR000524">
    <property type="entry name" value="Tscrpt_reg_HTH_GntR"/>
</dbReference>
<dbReference type="PROSITE" id="PS50949">
    <property type="entry name" value="HTH_GNTR"/>
    <property type="match status" value="1"/>
</dbReference>
<dbReference type="Pfam" id="PF00392">
    <property type="entry name" value="GntR"/>
    <property type="match status" value="1"/>
</dbReference>
<evidence type="ECO:0000256" key="3">
    <source>
        <dbReference type="ARBA" id="ARBA00023163"/>
    </source>
</evidence>
<evidence type="ECO:0000259" key="4">
    <source>
        <dbReference type="PROSITE" id="PS50949"/>
    </source>
</evidence>